<keyword evidence="2" id="KW-1185">Reference proteome</keyword>
<comment type="caution">
    <text evidence="1">The sequence shown here is derived from an EMBL/GenBank/DDBJ whole genome shotgun (WGS) entry which is preliminary data.</text>
</comment>
<gene>
    <name evidence="1" type="ORF">H9630_00810</name>
</gene>
<organism evidence="1 2">
    <name type="scientific">Planococcus wigleyi</name>
    <dbReference type="NCBI Taxonomy" id="2762216"/>
    <lineage>
        <taxon>Bacteria</taxon>
        <taxon>Bacillati</taxon>
        <taxon>Bacillota</taxon>
        <taxon>Bacilli</taxon>
        <taxon>Bacillales</taxon>
        <taxon>Caryophanaceae</taxon>
        <taxon>Planococcus</taxon>
    </lineage>
</organism>
<dbReference type="EMBL" id="JACSPU010000001">
    <property type="protein sequence ID" value="MBD8013341.1"/>
    <property type="molecule type" value="Genomic_DNA"/>
</dbReference>
<reference evidence="1 2" key="1">
    <citation type="submission" date="2020-08" db="EMBL/GenBank/DDBJ databases">
        <title>A Genomic Blueprint of the Chicken Gut Microbiome.</title>
        <authorList>
            <person name="Gilroy R."/>
            <person name="Ravi A."/>
            <person name="Getino M."/>
            <person name="Pursley I."/>
            <person name="Horton D.L."/>
            <person name="Alikhan N.-F."/>
            <person name="Baker D."/>
            <person name="Gharbi K."/>
            <person name="Hall N."/>
            <person name="Watson M."/>
            <person name="Adriaenssens E.M."/>
            <person name="Foster-Nyarko E."/>
            <person name="Jarju S."/>
            <person name="Secka A."/>
            <person name="Antonio M."/>
            <person name="Oren A."/>
            <person name="Chaudhuri R."/>
            <person name="La Ragione R.M."/>
            <person name="Hildebrand F."/>
            <person name="Pallen M.J."/>
        </authorList>
    </citation>
    <scope>NUCLEOTIDE SEQUENCE [LARGE SCALE GENOMIC DNA]</scope>
    <source>
        <strain evidence="1 2">Sa1BUA13</strain>
    </source>
</reference>
<proteinExistence type="predicted"/>
<name>A0ABR8W9B4_9BACL</name>
<dbReference type="RefSeq" id="WP_191713594.1">
    <property type="nucleotide sequence ID" value="NZ_JACSPU010000001.1"/>
</dbReference>
<protein>
    <submittedName>
        <fullName evidence="1">Uncharacterized protein</fullName>
    </submittedName>
</protein>
<accession>A0ABR8W9B4</accession>
<evidence type="ECO:0000313" key="2">
    <source>
        <dbReference type="Proteomes" id="UP000658980"/>
    </source>
</evidence>
<sequence>MKKLMQEQYYSGEEIAPGRRFRARRMRGMQLARQDVAVPAARGLAPN</sequence>
<dbReference type="Proteomes" id="UP000658980">
    <property type="component" value="Unassembled WGS sequence"/>
</dbReference>
<evidence type="ECO:0000313" key="1">
    <source>
        <dbReference type="EMBL" id="MBD8013341.1"/>
    </source>
</evidence>